<evidence type="ECO:0000256" key="2">
    <source>
        <dbReference type="SAM" id="Phobius"/>
    </source>
</evidence>
<keyword evidence="5" id="KW-1185">Reference proteome</keyword>
<dbReference type="PANTHER" id="PTHR34977">
    <property type="entry name" value="UPF0337 PROTEIN YJBJ"/>
    <property type="match status" value="1"/>
</dbReference>
<dbReference type="AlphaFoldDB" id="A0A193GF90"/>
<dbReference type="InterPro" id="IPR008462">
    <property type="entry name" value="CsbD"/>
</dbReference>
<keyword evidence="2" id="KW-0472">Membrane</keyword>
<evidence type="ECO:0000256" key="1">
    <source>
        <dbReference type="ARBA" id="ARBA00009129"/>
    </source>
</evidence>
<dbReference type="KEGG" id="bfz:BAU07_13445"/>
<dbReference type="EMBL" id="CP016172">
    <property type="protein sequence ID" value="ANN77959.1"/>
    <property type="molecule type" value="Genomic_DNA"/>
</dbReference>
<keyword evidence="2" id="KW-1133">Transmembrane helix</keyword>
<feature type="transmembrane region" description="Helical" evidence="2">
    <location>
        <begin position="62"/>
        <end position="80"/>
    </location>
</feature>
<comment type="similarity">
    <text evidence="1">Belongs to the UPF0337 (CsbD) family.</text>
</comment>
<keyword evidence="2" id="KW-0812">Transmembrane</keyword>
<dbReference type="Gene3D" id="1.10.1470.10">
    <property type="entry name" value="YjbJ"/>
    <property type="match status" value="1"/>
</dbReference>
<dbReference type="RefSeq" id="WP_066658517.1">
    <property type="nucleotide sequence ID" value="NZ_CBCSCL010000001.1"/>
</dbReference>
<evidence type="ECO:0000259" key="3">
    <source>
        <dbReference type="Pfam" id="PF05532"/>
    </source>
</evidence>
<dbReference type="InterPro" id="IPR050423">
    <property type="entry name" value="UPF0337_stress_rsp"/>
</dbReference>
<proteinExistence type="inferred from homology"/>
<evidence type="ECO:0000313" key="5">
    <source>
        <dbReference type="Proteomes" id="UP000091926"/>
    </source>
</evidence>
<dbReference type="STRING" id="463014.BAU07_13445"/>
<protein>
    <recommendedName>
        <fullName evidence="3">CsbD-like domain-containing protein</fullName>
    </recommendedName>
</protein>
<organism evidence="4 5">
    <name type="scientific">Bordetella flabilis</name>
    <dbReference type="NCBI Taxonomy" id="463014"/>
    <lineage>
        <taxon>Bacteria</taxon>
        <taxon>Pseudomonadati</taxon>
        <taxon>Pseudomonadota</taxon>
        <taxon>Betaproteobacteria</taxon>
        <taxon>Burkholderiales</taxon>
        <taxon>Alcaligenaceae</taxon>
        <taxon>Bordetella</taxon>
    </lineage>
</organism>
<dbReference type="Proteomes" id="UP000091926">
    <property type="component" value="Chromosome"/>
</dbReference>
<dbReference type="OrthoDB" id="8637255at2"/>
<dbReference type="SUPFAM" id="SSF69047">
    <property type="entry name" value="Hypothetical protein YjbJ"/>
    <property type="match status" value="1"/>
</dbReference>
<feature type="domain" description="CsbD-like" evidence="3">
    <location>
        <begin position="3"/>
        <end position="54"/>
    </location>
</feature>
<name>A0A193GF90_9BORD</name>
<dbReference type="InterPro" id="IPR036629">
    <property type="entry name" value="YjbJ_sf"/>
</dbReference>
<dbReference type="PANTHER" id="PTHR34977:SF1">
    <property type="entry name" value="UPF0337 PROTEIN YJBJ"/>
    <property type="match status" value="1"/>
</dbReference>
<dbReference type="Pfam" id="PF05532">
    <property type="entry name" value="CsbD"/>
    <property type="match status" value="1"/>
</dbReference>
<reference evidence="4 5" key="1">
    <citation type="submission" date="2016-06" db="EMBL/GenBank/DDBJ databases">
        <title>Complete genome sequences of Bordetella bronchialis and Bordetella flabilis.</title>
        <authorList>
            <person name="LiPuma J.J."/>
            <person name="Spilker T."/>
        </authorList>
    </citation>
    <scope>NUCLEOTIDE SEQUENCE [LARGE SCALE GENOMIC DNA]</scope>
    <source>
        <strain evidence="4 5">AU10664</strain>
    </source>
</reference>
<accession>A0A193GF90</accession>
<sequence>MLEKTEGTVQKMAGKAQDAIGGITGDAGTQIEGKARQIAGQAQQSYGEALDMVRDCARSNPMGTLAAALAIGFVAGALMSRR</sequence>
<gene>
    <name evidence="4" type="ORF">BAU07_13445</name>
</gene>
<evidence type="ECO:0000313" key="4">
    <source>
        <dbReference type="EMBL" id="ANN77959.1"/>
    </source>
</evidence>